<feature type="non-terminal residue" evidence="1">
    <location>
        <position position="92"/>
    </location>
</feature>
<accession>X6P3E3</accession>
<evidence type="ECO:0000313" key="2">
    <source>
        <dbReference type="Proteomes" id="UP000023152"/>
    </source>
</evidence>
<comment type="caution">
    <text evidence="1">The sequence shown here is derived from an EMBL/GenBank/DDBJ whole genome shotgun (WGS) entry which is preliminary data.</text>
</comment>
<gene>
    <name evidence="1" type="ORF">RFI_04386</name>
</gene>
<dbReference type="Proteomes" id="UP000023152">
    <property type="component" value="Unassembled WGS sequence"/>
</dbReference>
<dbReference type="AlphaFoldDB" id="X6P3E3"/>
<proteinExistence type="predicted"/>
<keyword evidence="2" id="KW-1185">Reference proteome</keyword>
<dbReference type="EMBL" id="ASPP01003977">
    <property type="protein sequence ID" value="ETO32731.1"/>
    <property type="molecule type" value="Genomic_DNA"/>
</dbReference>
<sequence length="92" mass="11367">MRRKKARIETLNEYKKKCNDLVPHLIARQLWKMIDFDILKTFVTEYNELSIQKELLYIINNATMKCINIFHQYNYMIQIKYSKKKIKKNFFK</sequence>
<reference evidence="1 2" key="1">
    <citation type="journal article" date="2013" name="Curr. Biol.">
        <title>The Genome of the Foraminiferan Reticulomyxa filosa.</title>
        <authorList>
            <person name="Glockner G."/>
            <person name="Hulsmann N."/>
            <person name="Schleicher M."/>
            <person name="Noegel A.A."/>
            <person name="Eichinger L."/>
            <person name="Gallinger C."/>
            <person name="Pawlowski J."/>
            <person name="Sierra R."/>
            <person name="Euteneuer U."/>
            <person name="Pillet L."/>
            <person name="Moustafa A."/>
            <person name="Platzer M."/>
            <person name="Groth M."/>
            <person name="Szafranski K."/>
            <person name="Schliwa M."/>
        </authorList>
    </citation>
    <scope>NUCLEOTIDE SEQUENCE [LARGE SCALE GENOMIC DNA]</scope>
</reference>
<dbReference type="OrthoDB" id="438431at2759"/>
<organism evidence="1 2">
    <name type="scientific">Reticulomyxa filosa</name>
    <dbReference type="NCBI Taxonomy" id="46433"/>
    <lineage>
        <taxon>Eukaryota</taxon>
        <taxon>Sar</taxon>
        <taxon>Rhizaria</taxon>
        <taxon>Retaria</taxon>
        <taxon>Foraminifera</taxon>
        <taxon>Monothalamids</taxon>
        <taxon>Reticulomyxidae</taxon>
        <taxon>Reticulomyxa</taxon>
    </lineage>
</organism>
<evidence type="ECO:0000313" key="1">
    <source>
        <dbReference type="EMBL" id="ETO32731.1"/>
    </source>
</evidence>
<name>X6P3E3_RETFI</name>
<protein>
    <submittedName>
        <fullName evidence="1">Uncharacterized protein</fullName>
    </submittedName>
</protein>